<evidence type="ECO:0000256" key="1">
    <source>
        <dbReference type="SAM" id="MobiDB-lite"/>
    </source>
</evidence>
<name>B4LQ96_DROVI</name>
<gene>
    <name evidence="2" type="primary">Dvir\GJ22007</name>
    <name evidence="2" type="ORF">Dvir_GJ22007</name>
</gene>
<dbReference type="HOGENOM" id="CLU_1062730_0_0_1"/>
<dbReference type="Pfam" id="PF07841">
    <property type="entry name" value="DM4_12"/>
    <property type="match status" value="1"/>
</dbReference>
<dbReference type="PhylomeDB" id="B4LQ96"/>
<dbReference type="KEGG" id="dvi:6627069"/>
<dbReference type="OrthoDB" id="6340174at2759"/>
<dbReference type="Proteomes" id="UP000008792">
    <property type="component" value="Unassembled WGS sequence"/>
</dbReference>
<feature type="region of interest" description="Disordered" evidence="1">
    <location>
        <begin position="97"/>
        <end position="129"/>
    </location>
</feature>
<dbReference type="AlphaFoldDB" id="B4LQ96"/>
<proteinExistence type="predicted"/>
<dbReference type="PANTHER" id="PTHR21398">
    <property type="entry name" value="AGAP007094-PA"/>
    <property type="match status" value="1"/>
</dbReference>
<dbReference type="OMA" id="RFEQHGF"/>
<feature type="compositionally biased region" description="Basic residues" evidence="1">
    <location>
        <begin position="101"/>
        <end position="118"/>
    </location>
</feature>
<evidence type="ECO:0000313" key="2">
    <source>
        <dbReference type="EMBL" id="EDW61381.1"/>
    </source>
</evidence>
<dbReference type="SMART" id="SM00718">
    <property type="entry name" value="DM4_12"/>
    <property type="match status" value="1"/>
</dbReference>
<organism evidence="2 3">
    <name type="scientific">Drosophila virilis</name>
    <name type="common">Fruit fly</name>
    <dbReference type="NCBI Taxonomy" id="7244"/>
    <lineage>
        <taxon>Eukaryota</taxon>
        <taxon>Metazoa</taxon>
        <taxon>Ecdysozoa</taxon>
        <taxon>Arthropoda</taxon>
        <taxon>Hexapoda</taxon>
        <taxon>Insecta</taxon>
        <taxon>Pterygota</taxon>
        <taxon>Neoptera</taxon>
        <taxon>Endopterygota</taxon>
        <taxon>Diptera</taxon>
        <taxon>Brachycera</taxon>
        <taxon>Muscomorpha</taxon>
        <taxon>Ephydroidea</taxon>
        <taxon>Drosophilidae</taxon>
        <taxon>Drosophila</taxon>
    </lineage>
</organism>
<dbReference type="InterPro" id="IPR006631">
    <property type="entry name" value="DM4_12"/>
</dbReference>
<sequence>MYAGLLEILLTICFGRTVQSALVWNTGGTAALFTAIAIPLDLPSRHVFMSYYFEATYSLPKTWHEEPPVFRRGNDTNSDPSGDPVADFGDYYDDYEDHKPSKLKPPKRKHKTKKKTKTTPKPSSDDYKDFFEGYPRQERNEAVARHRQEHQLLSRTKFYKILGQRFEEHGLGSGDGCLLRLICEANSAQLGELNGVLGSLMHVMFSPSSSQYEALPQRYYNAERNGLRDNCRGYSAKCGRSVLDLITRPLIDYIVGNKSISL</sequence>
<keyword evidence="3" id="KW-1185">Reference proteome</keyword>
<protein>
    <submittedName>
        <fullName evidence="2">Uncharacterized protein</fullName>
    </submittedName>
</protein>
<dbReference type="InParanoid" id="B4LQ96"/>
<dbReference type="PANTHER" id="PTHR21398:SF22">
    <property type="entry name" value="IP12060P-RELATED"/>
    <property type="match status" value="1"/>
</dbReference>
<dbReference type="eggNOG" id="ENOG502T6WZ">
    <property type="taxonomic scope" value="Eukaryota"/>
</dbReference>
<accession>B4LQ96</accession>
<dbReference type="EMBL" id="CH940648">
    <property type="protein sequence ID" value="EDW61381.1"/>
    <property type="molecule type" value="Genomic_DNA"/>
</dbReference>
<evidence type="ECO:0000313" key="3">
    <source>
        <dbReference type="Proteomes" id="UP000008792"/>
    </source>
</evidence>
<reference evidence="2 3" key="1">
    <citation type="journal article" date="2007" name="Nature">
        <title>Evolution of genes and genomes on the Drosophila phylogeny.</title>
        <authorList>
            <consortium name="Drosophila 12 Genomes Consortium"/>
            <person name="Clark A.G."/>
            <person name="Eisen M.B."/>
            <person name="Smith D.R."/>
            <person name="Bergman C.M."/>
            <person name="Oliver B."/>
            <person name="Markow T.A."/>
            <person name="Kaufman T.C."/>
            <person name="Kellis M."/>
            <person name="Gelbart W."/>
            <person name="Iyer V.N."/>
            <person name="Pollard D.A."/>
            <person name="Sackton T.B."/>
            <person name="Larracuente A.M."/>
            <person name="Singh N.D."/>
            <person name="Abad J.P."/>
            <person name="Abt D.N."/>
            <person name="Adryan B."/>
            <person name="Aguade M."/>
            <person name="Akashi H."/>
            <person name="Anderson W.W."/>
            <person name="Aquadro C.F."/>
            <person name="Ardell D.H."/>
            <person name="Arguello R."/>
            <person name="Artieri C.G."/>
            <person name="Barbash D.A."/>
            <person name="Barker D."/>
            <person name="Barsanti P."/>
            <person name="Batterham P."/>
            <person name="Batzoglou S."/>
            <person name="Begun D."/>
            <person name="Bhutkar A."/>
            <person name="Blanco E."/>
            <person name="Bosak S.A."/>
            <person name="Bradley R.K."/>
            <person name="Brand A.D."/>
            <person name="Brent M.R."/>
            <person name="Brooks A.N."/>
            <person name="Brown R.H."/>
            <person name="Butlin R.K."/>
            <person name="Caggese C."/>
            <person name="Calvi B.R."/>
            <person name="Bernardo de Carvalho A."/>
            <person name="Caspi A."/>
            <person name="Castrezana S."/>
            <person name="Celniker S.E."/>
            <person name="Chang J.L."/>
            <person name="Chapple C."/>
            <person name="Chatterji S."/>
            <person name="Chinwalla A."/>
            <person name="Civetta A."/>
            <person name="Clifton S.W."/>
            <person name="Comeron J.M."/>
            <person name="Costello J.C."/>
            <person name="Coyne J.A."/>
            <person name="Daub J."/>
            <person name="David R.G."/>
            <person name="Delcher A.L."/>
            <person name="Delehaunty K."/>
            <person name="Do C.B."/>
            <person name="Ebling H."/>
            <person name="Edwards K."/>
            <person name="Eickbush T."/>
            <person name="Evans J.D."/>
            <person name="Filipski A."/>
            <person name="Findeiss S."/>
            <person name="Freyhult E."/>
            <person name="Fulton L."/>
            <person name="Fulton R."/>
            <person name="Garcia A.C."/>
            <person name="Gardiner A."/>
            <person name="Garfield D.A."/>
            <person name="Garvin B.E."/>
            <person name="Gibson G."/>
            <person name="Gilbert D."/>
            <person name="Gnerre S."/>
            <person name="Godfrey J."/>
            <person name="Good R."/>
            <person name="Gotea V."/>
            <person name="Gravely B."/>
            <person name="Greenberg A.J."/>
            <person name="Griffiths-Jones S."/>
            <person name="Gross S."/>
            <person name="Guigo R."/>
            <person name="Gustafson E.A."/>
            <person name="Haerty W."/>
            <person name="Hahn M.W."/>
            <person name="Halligan D.L."/>
            <person name="Halpern A.L."/>
            <person name="Halter G.M."/>
            <person name="Han M.V."/>
            <person name="Heger A."/>
            <person name="Hillier L."/>
            <person name="Hinrichs A.S."/>
            <person name="Holmes I."/>
            <person name="Hoskins R.A."/>
            <person name="Hubisz M.J."/>
            <person name="Hultmark D."/>
            <person name="Huntley M.A."/>
            <person name="Jaffe D.B."/>
            <person name="Jagadeeshan S."/>
            <person name="Jeck W.R."/>
            <person name="Johnson J."/>
            <person name="Jones C.D."/>
            <person name="Jordan W.C."/>
            <person name="Karpen G.H."/>
            <person name="Kataoka E."/>
            <person name="Keightley P.D."/>
            <person name="Kheradpour P."/>
            <person name="Kirkness E.F."/>
            <person name="Koerich L.B."/>
            <person name="Kristiansen K."/>
            <person name="Kudrna D."/>
            <person name="Kulathinal R.J."/>
            <person name="Kumar S."/>
            <person name="Kwok R."/>
            <person name="Lander E."/>
            <person name="Langley C.H."/>
            <person name="Lapoint R."/>
            <person name="Lazzaro B.P."/>
            <person name="Lee S.J."/>
            <person name="Levesque L."/>
            <person name="Li R."/>
            <person name="Lin C.F."/>
            <person name="Lin M.F."/>
            <person name="Lindblad-Toh K."/>
            <person name="Llopart A."/>
            <person name="Long M."/>
            <person name="Low L."/>
            <person name="Lozovsky E."/>
            <person name="Lu J."/>
            <person name="Luo M."/>
            <person name="Machado C.A."/>
            <person name="Makalowski W."/>
            <person name="Marzo M."/>
            <person name="Matsuda M."/>
            <person name="Matzkin L."/>
            <person name="McAllister B."/>
            <person name="McBride C.S."/>
            <person name="McKernan B."/>
            <person name="McKernan K."/>
            <person name="Mendez-Lago M."/>
            <person name="Minx P."/>
            <person name="Mollenhauer M.U."/>
            <person name="Montooth K."/>
            <person name="Mount S.M."/>
            <person name="Mu X."/>
            <person name="Myers E."/>
            <person name="Negre B."/>
            <person name="Newfeld S."/>
            <person name="Nielsen R."/>
            <person name="Noor M.A."/>
            <person name="O'Grady P."/>
            <person name="Pachter L."/>
            <person name="Papaceit M."/>
            <person name="Parisi M.J."/>
            <person name="Parisi M."/>
            <person name="Parts L."/>
            <person name="Pedersen J.S."/>
            <person name="Pesole G."/>
            <person name="Phillippy A.M."/>
            <person name="Ponting C.P."/>
            <person name="Pop M."/>
            <person name="Porcelli D."/>
            <person name="Powell J.R."/>
            <person name="Prohaska S."/>
            <person name="Pruitt K."/>
            <person name="Puig M."/>
            <person name="Quesneville H."/>
            <person name="Ram K.R."/>
            <person name="Rand D."/>
            <person name="Rasmussen M.D."/>
            <person name="Reed L.K."/>
            <person name="Reenan R."/>
            <person name="Reily A."/>
            <person name="Remington K.A."/>
            <person name="Rieger T.T."/>
            <person name="Ritchie M.G."/>
            <person name="Robin C."/>
            <person name="Rogers Y.H."/>
            <person name="Rohde C."/>
            <person name="Rozas J."/>
            <person name="Rubenfield M.J."/>
            <person name="Ruiz A."/>
            <person name="Russo S."/>
            <person name="Salzberg S.L."/>
            <person name="Sanchez-Gracia A."/>
            <person name="Saranga D.J."/>
            <person name="Sato H."/>
            <person name="Schaeffer S.W."/>
            <person name="Schatz M.C."/>
            <person name="Schlenke T."/>
            <person name="Schwartz R."/>
            <person name="Segarra C."/>
            <person name="Singh R.S."/>
            <person name="Sirot L."/>
            <person name="Sirota M."/>
            <person name="Sisneros N.B."/>
            <person name="Smith C.D."/>
            <person name="Smith T.F."/>
            <person name="Spieth J."/>
            <person name="Stage D.E."/>
            <person name="Stark A."/>
            <person name="Stephan W."/>
            <person name="Strausberg R.L."/>
            <person name="Strempel S."/>
            <person name="Sturgill D."/>
            <person name="Sutton G."/>
            <person name="Sutton G.G."/>
            <person name="Tao W."/>
            <person name="Teichmann S."/>
            <person name="Tobari Y.N."/>
            <person name="Tomimura Y."/>
            <person name="Tsolas J.M."/>
            <person name="Valente V.L."/>
            <person name="Venter E."/>
            <person name="Venter J.C."/>
            <person name="Vicario S."/>
            <person name="Vieira F.G."/>
            <person name="Vilella A.J."/>
            <person name="Villasante A."/>
            <person name="Walenz B."/>
            <person name="Wang J."/>
            <person name="Wasserman M."/>
            <person name="Watts T."/>
            <person name="Wilson D."/>
            <person name="Wilson R.K."/>
            <person name="Wing R.A."/>
            <person name="Wolfner M.F."/>
            <person name="Wong A."/>
            <person name="Wong G.K."/>
            <person name="Wu C.I."/>
            <person name="Wu G."/>
            <person name="Yamamoto D."/>
            <person name="Yang H.P."/>
            <person name="Yang S.P."/>
            <person name="Yorke J.A."/>
            <person name="Yoshida K."/>
            <person name="Zdobnov E."/>
            <person name="Zhang P."/>
            <person name="Zhang Y."/>
            <person name="Zimin A.V."/>
            <person name="Baldwin J."/>
            <person name="Abdouelleil A."/>
            <person name="Abdulkadir J."/>
            <person name="Abebe A."/>
            <person name="Abera B."/>
            <person name="Abreu J."/>
            <person name="Acer S.C."/>
            <person name="Aftuck L."/>
            <person name="Alexander A."/>
            <person name="An P."/>
            <person name="Anderson E."/>
            <person name="Anderson S."/>
            <person name="Arachi H."/>
            <person name="Azer M."/>
            <person name="Bachantsang P."/>
            <person name="Barry A."/>
            <person name="Bayul T."/>
            <person name="Berlin A."/>
            <person name="Bessette D."/>
            <person name="Bloom T."/>
            <person name="Blye J."/>
            <person name="Boguslavskiy L."/>
            <person name="Bonnet C."/>
            <person name="Boukhgalter B."/>
            <person name="Bourzgui I."/>
            <person name="Brown A."/>
            <person name="Cahill P."/>
            <person name="Channer S."/>
            <person name="Cheshatsang Y."/>
            <person name="Chuda L."/>
            <person name="Citroen M."/>
            <person name="Collymore A."/>
            <person name="Cooke P."/>
            <person name="Costello M."/>
            <person name="D'Aco K."/>
            <person name="Daza R."/>
            <person name="De Haan G."/>
            <person name="DeGray S."/>
            <person name="DeMaso C."/>
            <person name="Dhargay N."/>
            <person name="Dooley K."/>
            <person name="Dooley E."/>
            <person name="Doricent M."/>
            <person name="Dorje P."/>
            <person name="Dorjee K."/>
            <person name="Dupes A."/>
            <person name="Elong R."/>
            <person name="Falk J."/>
            <person name="Farina A."/>
            <person name="Faro S."/>
            <person name="Ferguson D."/>
            <person name="Fisher S."/>
            <person name="Foley C.D."/>
            <person name="Franke A."/>
            <person name="Friedrich D."/>
            <person name="Gadbois L."/>
            <person name="Gearin G."/>
            <person name="Gearin C.R."/>
            <person name="Giannoukos G."/>
            <person name="Goode T."/>
            <person name="Graham J."/>
            <person name="Grandbois E."/>
            <person name="Grewal S."/>
            <person name="Gyaltsen K."/>
            <person name="Hafez N."/>
            <person name="Hagos B."/>
            <person name="Hall J."/>
            <person name="Henson C."/>
            <person name="Hollinger A."/>
            <person name="Honan T."/>
            <person name="Huard M.D."/>
            <person name="Hughes L."/>
            <person name="Hurhula B."/>
            <person name="Husby M.E."/>
            <person name="Kamat A."/>
            <person name="Kanga B."/>
            <person name="Kashin S."/>
            <person name="Khazanovich D."/>
            <person name="Kisner P."/>
            <person name="Lance K."/>
            <person name="Lara M."/>
            <person name="Lee W."/>
            <person name="Lennon N."/>
            <person name="Letendre F."/>
            <person name="LeVine R."/>
            <person name="Lipovsky A."/>
            <person name="Liu X."/>
            <person name="Liu J."/>
            <person name="Liu S."/>
            <person name="Lokyitsang T."/>
            <person name="Lokyitsang Y."/>
            <person name="Lubonja R."/>
            <person name="Lui A."/>
            <person name="MacDonald P."/>
            <person name="Magnisalis V."/>
            <person name="Maru K."/>
            <person name="Matthews C."/>
            <person name="McCusker W."/>
            <person name="McDonough S."/>
            <person name="Mehta T."/>
            <person name="Meldrim J."/>
            <person name="Meneus L."/>
            <person name="Mihai O."/>
            <person name="Mihalev A."/>
            <person name="Mihova T."/>
            <person name="Mittelman R."/>
            <person name="Mlenga V."/>
            <person name="Montmayeur A."/>
            <person name="Mulrain L."/>
            <person name="Navidi A."/>
            <person name="Naylor J."/>
            <person name="Negash T."/>
            <person name="Nguyen T."/>
            <person name="Nguyen N."/>
            <person name="Nicol R."/>
            <person name="Norbu C."/>
            <person name="Norbu N."/>
            <person name="Novod N."/>
            <person name="O'Neill B."/>
            <person name="Osman S."/>
            <person name="Markiewicz E."/>
            <person name="Oyono O.L."/>
            <person name="Patti C."/>
            <person name="Phunkhang P."/>
            <person name="Pierre F."/>
            <person name="Priest M."/>
            <person name="Raghuraman S."/>
            <person name="Rege F."/>
            <person name="Reyes R."/>
            <person name="Rise C."/>
            <person name="Rogov P."/>
            <person name="Ross K."/>
            <person name="Ryan E."/>
            <person name="Settipalli S."/>
            <person name="Shea T."/>
            <person name="Sherpa N."/>
            <person name="Shi L."/>
            <person name="Shih D."/>
            <person name="Sparrow T."/>
            <person name="Spaulding J."/>
            <person name="Stalker J."/>
            <person name="Stange-Thomann N."/>
            <person name="Stavropoulos S."/>
            <person name="Stone C."/>
            <person name="Strader C."/>
            <person name="Tesfaye S."/>
            <person name="Thomson T."/>
            <person name="Thoulutsang Y."/>
            <person name="Thoulutsang D."/>
            <person name="Topham K."/>
            <person name="Topping I."/>
            <person name="Tsamla T."/>
            <person name="Vassiliev H."/>
            <person name="Vo A."/>
            <person name="Wangchuk T."/>
            <person name="Wangdi T."/>
            <person name="Weiand M."/>
            <person name="Wilkinson J."/>
            <person name="Wilson A."/>
            <person name="Yadav S."/>
            <person name="Young G."/>
            <person name="Yu Q."/>
            <person name="Zembek L."/>
            <person name="Zhong D."/>
            <person name="Zimmer A."/>
            <person name="Zwirko Z."/>
            <person name="Jaffe D.B."/>
            <person name="Alvarez P."/>
            <person name="Brockman W."/>
            <person name="Butler J."/>
            <person name="Chin C."/>
            <person name="Gnerre S."/>
            <person name="Grabherr M."/>
            <person name="Kleber M."/>
            <person name="Mauceli E."/>
            <person name="MacCallum I."/>
        </authorList>
    </citation>
    <scope>NUCLEOTIDE SEQUENCE [LARGE SCALE GENOMIC DNA]</scope>
    <source>
        <strain evidence="3">Tucson 15010-1051.87</strain>
    </source>
</reference>